<dbReference type="PANTHER" id="PTHR22726:SF1">
    <property type="entry name" value="METALLOENDOPEPTIDASE OMA1, MITOCHONDRIAL"/>
    <property type="match status" value="1"/>
</dbReference>
<keyword evidence="7" id="KW-0732">Signal</keyword>
<dbReference type="PANTHER" id="PTHR22726">
    <property type="entry name" value="METALLOENDOPEPTIDASE OMA1"/>
    <property type="match status" value="1"/>
</dbReference>
<accession>A0ABY4TPX4</accession>
<feature type="chain" id="PRO_5047233368" evidence="7">
    <location>
        <begin position="24"/>
        <end position="310"/>
    </location>
</feature>
<dbReference type="Proteomes" id="UP001055580">
    <property type="component" value="Chromosome"/>
</dbReference>
<keyword evidence="2" id="KW-0479">Metal-binding</keyword>
<dbReference type="InterPro" id="IPR051156">
    <property type="entry name" value="Mito/Outer_Membr_Metalloprot"/>
</dbReference>
<keyword evidence="3 6" id="KW-0378">Hydrolase</keyword>
<dbReference type="Gene3D" id="3.30.2010.10">
    <property type="entry name" value="Metalloproteases ('zincins'), catalytic domain"/>
    <property type="match status" value="1"/>
</dbReference>
<dbReference type="PROSITE" id="PS50106">
    <property type="entry name" value="PDZ"/>
    <property type="match status" value="1"/>
</dbReference>
<proteinExistence type="inferred from homology"/>
<evidence type="ECO:0000313" key="10">
    <source>
        <dbReference type="Proteomes" id="UP001055580"/>
    </source>
</evidence>
<dbReference type="EMBL" id="CP098401">
    <property type="protein sequence ID" value="URW74435.1"/>
    <property type="molecule type" value="Genomic_DNA"/>
</dbReference>
<evidence type="ECO:0000313" key="9">
    <source>
        <dbReference type="EMBL" id="URW74435.1"/>
    </source>
</evidence>
<feature type="signal peptide" evidence="7">
    <location>
        <begin position="1"/>
        <end position="23"/>
    </location>
</feature>
<organism evidence="9 10">
    <name type="scientific">Sphingomonas donggukensis</name>
    <dbReference type="NCBI Taxonomy" id="2949093"/>
    <lineage>
        <taxon>Bacteria</taxon>
        <taxon>Pseudomonadati</taxon>
        <taxon>Pseudomonadota</taxon>
        <taxon>Alphaproteobacteria</taxon>
        <taxon>Sphingomonadales</taxon>
        <taxon>Sphingomonadaceae</taxon>
        <taxon>Sphingomonas</taxon>
    </lineage>
</organism>
<dbReference type="InterPro" id="IPR001915">
    <property type="entry name" value="Peptidase_M48"/>
</dbReference>
<evidence type="ECO:0000256" key="5">
    <source>
        <dbReference type="ARBA" id="ARBA00023049"/>
    </source>
</evidence>
<dbReference type="Pfam" id="PF01435">
    <property type="entry name" value="Peptidase_M48"/>
    <property type="match status" value="2"/>
</dbReference>
<dbReference type="Gene3D" id="2.30.42.10">
    <property type="match status" value="1"/>
</dbReference>
<comment type="cofactor">
    <cofactor evidence="6">
        <name>Zn(2+)</name>
        <dbReference type="ChEBI" id="CHEBI:29105"/>
    </cofactor>
    <text evidence="6">Binds 1 zinc ion per subunit.</text>
</comment>
<evidence type="ECO:0000256" key="4">
    <source>
        <dbReference type="ARBA" id="ARBA00022833"/>
    </source>
</evidence>
<dbReference type="SUPFAM" id="SSF50156">
    <property type="entry name" value="PDZ domain-like"/>
    <property type="match status" value="1"/>
</dbReference>
<keyword evidence="1 6" id="KW-0645">Protease</keyword>
<dbReference type="InterPro" id="IPR041489">
    <property type="entry name" value="PDZ_6"/>
</dbReference>
<evidence type="ECO:0000256" key="6">
    <source>
        <dbReference type="RuleBase" id="RU003983"/>
    </source>
</evidence>
<comment type="similarity">
    <text evidence="6">Belongs to the peptidase M48 family.</text>
</comment>
<keyword evidence="5 6" id="KW-0482">Metalloprotease</keyword>
<evidence type="ECO:0000256" key="2">
    <source>
        <dbReference type="ARBA" id="ARBA00022723"/>
    </source>
</evidence>
<evidence type="ECO:0000256" key="7">
    <source>
        <dbReference type="SAM" id="SignalP"/>
    </source>
</evidence>
<evidence type="ECO:0000259" key="8">
    <source>
        <dbReference type="PROSITE" id="PS50106"/>
    </source>
</evidence>
<reference evidence="9" key="1">
    <citation type="submission" date="2022-05" db="EMBL/GenBank/DDBJ databases">
        <title>Sphingomonas sp. strain RMG20 Genome sequencing and assembly.</title>
        <authorList>
            <person name="Kim I."/>
        </authorList>
    </citation>
    <scope>NUCLEOTIDE SEQUENCE</scope>
    <source>
        <strain evidence="9">RMG20</strain>
    </source>
</reference>
<name>A0ABY4TPX4_9SPHN</name>
<keyword evidence="10" id="KW-1185">Reference proteome</keyword>
<dbReference type="Pfam" id="PF17820">
    <property type="entry name" value="PDZ_6"/>
    <property type="match status" value="1"/>
</dbReference>
<protein>
    <submittedName>
        <fullName evidence="9">M48 family metallopeptidase</fullName>
    </submittedName>
</protein>
<dbReference type="InterPro" id="IPR036034">
    <property type="entry name" value="PDZ_sf"/>
</dbReference>
<keyword evidence="4 6" id="KW-0862">Zinc</keyword>
<dbReference type="InterPro" id="IPR001478">
    <property type="entry name" value="PDZ"/>
</dbReference>
<evidence type="ECO:0000256" key="1">
    <source>
        <dbReference type="ARBA" id="ARBA00022670"/>
    </source>
</evidence>
<evidence type="ECO:0000256" key="3">
    <source>
        <dbReference type="ARBA" id="ARBA00022801"/>
    </source>
</evidence>
<dbReference type="RefSeq" id="WP_250748479.1">
    <property type="nucleotide sequence ID" value="NZ_CP098401.1"/>
</dbReference>
<sequence length="310" mass="32397">MIALAALLAAGVAGATALSSAPADDPLFPALRALQAQDARVAEVAFRLTTRAVALCPVQEPATGLSIQTADAYRGAYNAAARRLYGLDAGAGVLAVAGGSPASRAGVRVGDVIVAIAGRPLVLAKGRDAIGSVLVRDQLVAALAGGGAVVTVQRDGTRRDVRIVAVPSCASRFEVTDGDDLSGAADGRVIQISSGLIDAADTDDALAAVIAHELAHNVLGHRARLESQRVSKRTRLRWSRALEIEADRFSLRLLDRAGVAPAAAVDFWQDYARRLARRIDGRGTHPDWEARLSAMRDEARAIDAARAPLR</sequence>
<gene>
    <name evidence="9" type="ORF">M9980_07515</name>
</gene>
<feature type="domain" description="PDZ" evidence="8">
    <location>
        <begin position="52"/>
        <end position="121"/>
    </location>
</feature>